<feature type="region of interest" description="Disordered" evidence="1">
    <location>
        <begin position="148"/>
        <end position="201"/>
    </location>
</feature>
<sequence length="318" mass="32287">MTGNRIGRLAMALGMAAIVAGCQDGSGPFAAFQERAADAEAVADAAGGDAIGQGDIEAPEIFSTAESGLWDGRPSLGGVWIAHPDVSSPQRVLIRNMANGKSVQGALFRREREMPGPKLQVSSDAAAALALLAGQPTELRVVALRRQRAPEAATTETTPAPGAAAAPRPAAAGSTPPAPRPARAATPPATGPAAAAPAAPPRAAAMAPADIAAPAPGTVAIPGEAQAAQTAAMPVVPRASTLDRPFIQVGIFTVEQNARDAAQTLGKAGIVPSIREQRRGGKTLWRIVIGPSVSREDQAALLEKVKGLGYTDAYYVSK</sequence>
<dbReference type="AlphaFoldDB" id="A0A4R1YVI6"/>
<evidence type="ECO:0000313" key="3">
    <source>
        <dbReference type="EMBL" id="TCM85152.1"/>
    </source>
</evidence>
<dbReference type="EMBL" id="SLVM01000008">
    <property type="protein sequence ID" value="TCM85152.1"/>
    <property type="molecule type" value="Genomic_DNA"/>
</dbReference>
<reference evidence="3 4" key="1">
    <citation type="submission" date="2019-03" db="EMBL/GenBank/DDBJ databases">
        <title>Genomic Encyclopedia of Type Strains, Phase IV (KMG-IV): sequencing the most valuable type-strain genomes for metagenomic binning, comparative biology and taxonomic classification.</title>
        <authorList>
            <person name="Goeker M."/>
        </authorList>
    </citation>
    <scope>NUCLEOTIDE SEQUENCE [LARGE SCALE GENOMIC DNA]</scope>
    <source>
        <strain evidence="3 4">DSM 21153</strain>
    </source>
</reference>
<dbReference type="OrthoDB" id="9766672at2"/>
<dbReference type="Gene3D" id="3.30.70.1070">
    <property type="entry name" value="Sporulation related repeat"/>
    <property type="match status" value="1"/>
</dbReference>
<evidence type="ECO:0000313" key="4">
    <source>
        <dbReference type="Proteomes" id="UP000295277"/>
    </source>
</evidence>
<keyword evidence="4" id="KW-1185">Reference proteome</keyword>
<accession>A0A4R1YVI6</accession>
<evidence type="ECO:0000256" key="1">
    <source>
        <dbReference type="SAM" id="MobiDB-lite"/>
    </source>
</evidence>
<protein>
    <submittedName>
        <fullName evidence="3">Sporulation related protein</fullName>
    </submittedName>
</protein>
<dbReference type="GO" id="GO:0042834">
    <property type="term" value="F:peptidoglycan binding"/>
    <property type="evidence" value="ECO:0007669"/>
    <property type="project" value="InterPro"/>
</dbReference>
<feature type="domain" description="SPOR" evidence="2">
    <location>
        <begin position="239"/>
        <end position="318"/>
    </location>
</feature>
<dbReference type="SUPFAM" id="SSF110997">
    <property type="entry name" value="Sporulation related repeat"/>
    <property type="match status" value="1"/>
</dbReference>
<dbReference type="InterPro" id="IPR007730">
    <property type="entry name" value="SPOR-like_dom"/>
</dbReference>
<evidence type="ECO:0000259" key="2">
    <source>
        <dbReference type="PROSITE" id="PS51724"/>
    </source>
</evidence>
<dbReference type="RefSeq" id="WP_132694277.1">
    <property type="nucleotide sequence ID" value="NZ_SLVM01000008.1"/>
</dbReference>
<dbReference type="Proteomes" id="UP000295277">
    <property type="component" value="Unassembled WGS sequence"/>
</dbReference>
<name>A0A4R1YVI6_9RHOB</name>
<comment type="caution">
    <text evidence="3">The sequence shown here is derived from an EMBL/GenBank/DDBJ whole genome shotgun (WGS) entry which is preliminary data.</text>
</comment>
<organism evidence="3 4">
    <name type="scientific">Rhodovulum steppense</name>
    <dbReference type="NCBI Taxonomy" id="540251"/>
    <lineage>
        <taxon>Bacteria</taxon>
        <taxon>Pseudomonadati</taxon>
        <taxon>Pseudomonadota</taxon>
        <taxon>Alphaproteobacteria</taxon>
        <taxon>Rhodobacterales</taxon>
        <taxon>Paracoccaceae</taxon>
        <taxon>Rhodovulum</taxon>
    </lineage>
</organism>
<dbReference type="Pfam" id="PF05036">
    <property type="entry name" value="SPOR"/>
    <property type="match status" value="1"/>
</dbReference>
<feature type="compositionally biased region" description="Low complexity" evidence="1">
    <location>
        <begin position="150"/>
        <end position="201"/>
    </location>
</feature>
<dbReference type="PROSITE" id="PS51724">
    <property type="entry name" value="SPOR"/>
    <property type="match status" value="1"/>
</dbReference>
<gene>
    <name evidence="3" type="ORF">EV216_1083</name>
</gene>
<dbReference type="PROSITE" id="PS51257">
    <property type="entry name" value="PROKAR_LIPOPROTEIN"/>
    <property type="match status" value="1"/>
</dbReference>
<proteinExistence type="predicted"/>
<dbReference type="InterPro" id="IPR036680">
    <property type="entry name" value="SPOR-like_sf"/>
</dbReference>